<keyword evidence="3 5" id="KW-1133">Transmembrane helix</keyword>
<dbReference type="Proteomes" id="UP001642483">
    <property type="component" value="Unassembled WGS sequence"/>
</dbReference>
<protein>
    <recommendedName>
        <fullName evidence="8">Sugar phosphate transporter domain-containing protein</fullName>
    </recommendedName>
</protein>
<dbReference type="InterPro" id="IPR050186">
    <property type="entry name" value="TPT_transporter"/>
</dbReference>
<comment type="caution">
    <text evidence="6">The sequence shown here is derived from an EMBL/GenBank/DDBJ whole genome shotgun (WGS) entry which is preliminary data.</text>
</comment>
<dbReference type="PANTHER" id="PTHR11132">
    <property type="entry name" value="SOLUTE CARRIER FAMILY 35"/>
    <property type="match status" value="1"/>
</dbReference>
<gene>
    <name evidence="6" type="ORF">CVLEPA_LOCUS29457</name>
</gene>
<feature type="transmembrane region" description="Helical" evidence="5">
    <location>
        <begin position="83"/>
        <end position="103"/>
    </location>
</feature>
<evidence type="ECO:0000256" key="1">
    <source>
        <dbReference type="ARBA" id="ARBA00004141"/>
    </source>
</evidence>
<feature type="transmembrane region" description="Helical" evidence="5">
    <location>
        <begin position="44"/>
        <end position="63"/>
    </location>
</feature>
<comment type="subcellular location">
    <subcellularLocation>
        <location evidence="1">Membrane</location>
        <topology evidence="1">Multi-pass membrane protein</topology>
    </subcellularLocation>
</comment>
<feature type="transmembrane region" description="Helical" evidence="5">
    <location>
        <begin position="218"/>
        <end position="240"/>
    </location>
</feature>
<evidence type="ECO:0000256" key="3">
    <source>
        <dbReference type="ARBA" id="ARBA00022989"/>
    </source>
</evidence>
<evidence type="ECO:0000256" key="4">
    <source>
        <dbReference type="ARBA" id="ARBA00023136"/>
    </source>
</evidence>
<evidence type="ECO:0000313" key="6">
    <source>
        <dbReference type="EMBL" id="CAK8696292.1"/>
    </source>
</evidence>
<feature type="transmembrane region" description="Helical" evidence="5">
    <location>
        <begin position="192"/>
        <end position="212"/>
    </location>
</feature>
<organism evidence="6 7">
    <name type="scientific">Clavelina lepadiformis</name>
    <name type="common">Light-bulb sea squirt</name>
    <name type="synonym">Ascidia lepadiformis</name>
    <dbReference type="NCBI Taxonomy" id="159417"/>
    <lineage>
        <taxon>Eukaryota</taxon>
        <taxon>Metazoa</taxon>
        <taxon>Chordata</taxon>
        <taxon>Tunicata</taxon>
        <taxon>Ascidiacea</taxon>
        <taxon>Aplousobranchia</taxon>
        <taxon>Clavelinidae</taxon>
        <taxon>Clavelina</taxon>
    </lineage>
</organism>
<proteinExistence type="predicted"/>
<feature type="transmembrane region" description="Helical" evidence="5">
    <location>
        <begin position="252"/>
        <end position="271"/>
    </location>
</feature>
<keyword evidence="7" id="KW-1185">Reference proteome</keyword>
<feature type="transmembrane region" description="Helical" evidence="5">
    <location>
        <begin position="109"/>
        <end position="128"/>
    </location>
</feature>
<dbReference type="EMBL" id="CAWYQH010000152">
    <property type="protein sequence ID" value="CAK8696292.1"/>
    <property type="molecule type" value="Genomic_DNA"/>
</dbReference>
<evidence type="ECO:0000313" key="7">
    <source>
        <dbReference type="Proteomes" id="UP001642483"/>
    </source>
</evidence>
<accession>A0ABP0GX19</accession>
<evidence type="ECO:0008006" key="8">
    <source>
        <dbReference type="Google" id="ProtNLM"/>
    </source>
</evidence>
<name>A0ABP0GX19_CLALP</name>
<feature type="transmembrane region" description="Helical" evidence="5">
    <location>
        <begin position="135"/>
        <end position="154"/>
    </location>
</feature>
<sequence length="273" mass="29719">MAQNEDVSHKSLQMMAFSAGFYGICSGSMNFINKLLLNTWEFSHPGFILVMQLLTLVAGLKLLNALGKITLISYTTASARSCFLLSLFYSANTLLALFALSGMNVPMYVAMRRCVPLASLIIGTFVFFKRPTSLIILSVSILTLGTIIAGIGDLEFDLKSYIMGGTSCILMASYLTTLQYNGTVKQMSSIDLLYINSVNCIPLITLTSLGSFMDLWKYSYWTNIGFLLNLTVVVFSGCLLNYSMFLCTTINSAIVTAVVGVAKSGFVTVLGEV</sequence>
<evidence type="ECO:0000256" key="2">
    <source>
        <dbReference type="ARBA" id="ARBA00022692"/>
    </source>
</evidence>
<feature type="transmembrane region" description="Helical" evidence="5">
    <location>
        <begin position="160"/>
        <end position="180"/>
    </location>
</feature>
<evidence type="ECO:0000256" key="5">
    <source>
        <dbReference type="SAM" id="Phobius"/>
    </source>
</evidence>
<reference evidence="6 7" key="1">
    <citation type="submission" date="2024-02" db="EMBL/GenBank/DDBJ databases">
        <authorList>
            <person name="Daric V."/>
            <person name="Darras S."/>
        </authorList>
    </citation>
    <scope>NUCLEOTIDE SEQUENCE [LARGE SCALE GENOMIC DNA]</scope>
</reference>
<feature type="transmembrane region" description="Helical" evidence="5">
    <location>
        <begin position="12"/>
        <end position="32"/>
    </location>
</feature>
<keyword evidence="4 5" id="KW-0472">Membrane</keyword>
<keyword evidence="2 5" id="KW-0812">Transmembrane</keyword>